<feature type="region of interest" description="Disordered" evidence="2">
    <location>
        <begin position="549"/>
        <end position="708"/>
    </location>
</feature>
<protein>
    <submittedName>
        <fullName evidence="4">Transcription factor TFIIIB component B-like protein</fullName>
    </submittedName>
</protein>
<feature type="region of interest" description="Disordered" evidence="2">
    <location>
        <begin position="1362"/>
        <end position="1543"/>
    </location>
</feature>
<feature type="compositionally biased region" description="Acidic residues" evidence="2">
    <location>
        <begin position="756"/>
        <end position="766"/>
    </location>
</feature>
<feature type="region of interest" description="Disordered" evidence="2">
    <location>
        <begin position="1"/>
        <end position="235"/>
    </location>
</feature>
<proteinExistence type="predicted"/>
<feature type="compositionally biased region" description="Polar residues" evidence="2">
    <location>
        <begin position="1450"/>
        <end position="1471"/>
    </location>
</feature>
<feature type="compositionally biased region" description="Polar residues" evidence="2">
    <location>
        <begin position="1164"/>
        <end position="1178"/>
    </location>
</feature>
<dbReference type="InterPro" id="IPR001005">
    <property type="entry name" value="SANT/Myb"/>
</dbReference>
<feature type="compositionally biased region" description="Polar residues" evidence="2">
    <location>
        <begin position="1485"/>
        <end position="1494"/>
    </location>
</feature>
<feature type="compositionally biased region" description="Polar residues" evidence="2">
    <location>
        <begin position="1389"/>
        <end position="1402"/>
    </location>
</feature>
<dbReference type="CDD" id="cd00167">
    <property type="entry name" value="SANT"/>
    <property type="match status" value="1"/>
</dbReference>
<dbReference type="GO" id="GO:0007165">
    <property type="term" value="P:signal transduction"/>
    <property type="evidence" value="ECO:0007669"/>
    <property type="project" value="InterPro"/>
</dbReference>
<feature type="region of interest" description="Disordered" evidence="2">
    <location>
        <begin position="304"/>
        <end position="330"/>
    </location>
</feature>
<dbReference type="Gene3D" id="1.10.287.160">
    <property type="entry name" value="HR1 repeat"/>
    <property type="match status" value="1"/>
</dbReference>
<dbReference type="InterPro" id="IPR012966">
    <property type="entry name" value="AHD"/>
</dbReference>
<feature type="compositionally biased region" description="Basic and acidic residues" evidence="2">
    <location>
        <begin position="611"/>
        <end position="620"/>
    </location>
</feature>
<feature type="compositionally biased region" description="Polar residues" evidence="2">
    <location>
        <begin position="63"/>
        <end position="79"/>
    </location>
</feature>
<dbReference type="GO" id="GO:0070898">
    <property type="term" value="P:RNA polymerase III preinitiation complex assembly"/>
    <property type="evidence" value="ECO:0007669"/>
    <property type="project" value="TreeGrafter"/>
</dbReference>
<dbReference type="Pfam" id="PF08174">
    <property type="entry name" value="Anillin"/>
    <property type="match status" value="1"/>
</dbReference>
<feature type="compositionally biased region" description="Basic and acidic residues" evidence="2">
    <location>
        <begin position="1117"/>
        <end position="1135"/>
    </location>
</feature>
<organism evidence="4 5">
    <name type="scientific">Labeo rohita</name>
    <name type="common">Indian major carp</name>
    <name type="synonym">Cyprinus rohita</name>
    <dbReference type="NCBI Taxonomy" id="84645"/>
    <lineage>
        <taxon>Eukaryota</taxon>
        <taxon>Metazoa</taxon>
        <taxon>Chordata</taxon>
        <taxon>Craniata</taxon>
        <taxon>Vertebrata</taxon>
        <taxon>Euteleostomi</taxon>
        <taxon>Actinopterygii</taxon>
        <taxon>Neopterygii</taxon>
        <taxon>Teleostei</taxon>
        <taxon>Ostariophysi</taxon>
        <taxon>Cypriniformes</taxon>
        <taxon>Cyprinidae</taxon>
        <taxon>Labeoninae</taxon>
        <taxon>Labeonini</taxon>
        <taxon>Labeo</taxon>
    </lineage>
</organism>
<evidence type="ECO:0000313" key="4">
    <source>
        <dbReference type="EMBL" id="RXN08602.1"/>
    </source>
</evidence>
<feature type="compositionally biased region" description="Low complexity" evidence="2">
    <location>
        <begin position="364"/>
        <end position="373"/>
    </location>
</feature>
<dbReference type="GO" id="GO:0000126">
    <property type="term" value="C:transcription factor TFIIIB complex"/>
    <property type="evidence" value="ECO:0007669"/>
    <property type="project" value="TreeGrafter"/>
</dbReference>
<feature type="region of interest" description="Disordered" evidence="2">
    <location>
        <begin position="431"/>
        <end position="452"/>
    </location>
</feature>
<dbReference type="PANTHER" id="PTHR22929">
    <property type="entry name" value="RNA POLYMERASE III TRANSCRIPTION INITIATION FACTOR B"/>
    <property type="match status" value="1"/>
</dbReference>
<dbReference type="SUPFAM" id="SSF50729">
    <property type="entry name" value="PH domain-like"/>
    <property type="match status" value="1"/>
</dbReference>
<feature type="region of interest" description="Disordered" evidence="2">
    <location>
        <begin position="751"/>
        <end position="848"/>
    </location>
</feature>
<feature type="compositionally biased region" description="Basic and acidic residues" evidence="2">
    <location>
        <begin position="1143"/>
        <end position="1162"/>
    </location>
</feature>
<feature type="compositionally biased region" description="Basic and acidic residues" evidence="2">
    <location>
        <begin position="80"/>
        <end position="89"/>
    </location>
</feature>
<evidence type="ECO:0000256" key="1">
    <source>
        <dbReference type="PROSITE-ProRule" id="PRU01207"/>
    </source>
</evidence>
<dbReference type="SMART" id="SM00717">
    <property type="entry name" value="SANT"/>
    <property type="match status" value="1"/>
</dbReference>
<dbReference type="Pfam" id="PF15963">
    <property type="entry name" value="Myb_DNA-bind_7"/>
    <property type="match status" value="1"/>
</dbReference>
<evidence type="ECO:0000259" key="3">
    <source>
        <dbReference type="PROSITE" id="PS51860"/>
    </source>
</evidence>
<dbReference type="EMBL" id="QBIY01013305">
    <property type="protein sequence ID" value="RXN08602.1"/>
    <property type="molecule type" value="Genomic_DNA"/>
</dbReference>
<sequence length="1968" mass="216980">MIRRSRISVRPNVKPTGRAQTPSQNASVDNVQLPPASADLAPSEGSEVTAEKLKTDPPIAALEQTNEDTSQNSCPSDQLETSKHGEDAASKSSDAQDSTSTSATSGPQRRKRFTALPNLAKPRASAKTSKSPSKSLVKPVTPSEPETSTPTEESSHQIPEPVNNPRLPGRRRPSGGGRQAKVQPIPTAPLQNDRETEPQEDGASEDTLVPLTVQQGESKHPHTNSQPDTVLVHEKSPVVGDVVVQQESDSGSPLGQSQLDLLRERLNKLKTPSKILNSLKSLNDPADMVRLAQARKLRELLKKEMNKQKEDKKKPKMGIRERKAPKDHTKMTMRELIYYLPVSNPMKSFTEEEQKASETVIDDASTPTSSKSPAAPPVQETVVEDAGHEEDEERMEETQPEEEEPLLVPRVKVAEDGSLIIDEESLTVQVSRTKGPNPAEDRDPIFERGSTTTYSSFRKGTYTKPWSNGETEMFYLAISMVGTDFSMIGQLFPHRARMEIKNKFKKEERNNSWRIDKAFKEKRRLDLDFFKNLMEQILKNEEKKKSKNKELVKLAKAQRRVQRKVRAAKRREMDSSTDSESDVVAGEKENEDLSNDGGSDTTPKKRRRKGVNTEEERRVTNGEAAIDEPEGCENLPSDGQSQDDRYKSPAIKPAQLKGRPQRPIPNLSRKWGNRRPMPKTNVQEDGTSAGEENKMDKSPKVPSPSIKEKKRSTVLLELEDLEEEPDLTAVQEQIFNKPTRSGRIPKLSQHVIQAAAEEEEDEDELSDLPVSSKVRGQAIKAPGRRSKLKPGPRLKQGMPRRGKSRLVTLLASGTEDDEEEGEEEEAEECALSQEDFPSNPEEENQAFVPRSLRPVLSVNSEVVETMEELDISVNESDILGTSQNALCHELSCEQATVPAGPVPCENHLDLLVDVIEFLDPDHMEVCKEINNEAAHTLLTIGNSAQMIQTSEMPSTSENDIVEQSSIVHEEVVHEEVITETPILSGPSISCESETKGDVELKTCETHIPEPSTEETSTQNEEPIKSKTTEAHPAPIQPETQVPPSKRGRFSKPKPNIGQGLRTRQVLQQQICPELVTVSAEQDKNSTQPMQEHSVPVDHLPDSSTIHPEVLQLNTSSERTEDSPKVIPERVTKEDNGSVSSLKRKNDDIIIDENKKEQEEARSEPQLTKSASDSQSTSDETSKLVRRYRGPKPKPNLTQISRRTETQHSTTSTTIVLNEKLPAAESSITTFTKSPEEGAVVTTEPDVSEIEDVTTVVSKNKSRQKTTVTLNENNGTVPEEVCEDSTVKHPGCVSKNTSAEPTPEEPVFILSLTEIPPTLDEGVGFRTERLPPAAASESHSHGQSASESREVSHLLITDALIPVSEDEEKKSEQRVVDKSAKGEVKRKAPASTSQGTRSVQEQTVPAVISSTDDSISTSNKTHSPVPEESVQEGPSHGIMGGVGTSGKETNELSSGSDSQGVSQITPVATSGPLTRPGRRPKGFLSFISSKSTQGPSEAPRGAKPGPQKPTVNTSRPERKRIAGPVTTAGDPSVKRPSPTPASTTASVIEDCEVQKRIEREVRIREGACKLLAACSQRDQALEASKTLLTSNSRILALMTQLQRMKEAQAMQKAGRRSSDGGPADERLPCTGKVAISNIRIPLMWKDSEYFKNKGELHQCAVFCLLQIGTEIHDTDLVIVDRTLTDICFDEPVIFTDVPPGFDLRVELYSCCVEEEFSMGFSTRRLSRLGSGSSKKFMATLEIAASCGSHSSGTGSGGSSPGGESPVLLPALSVRGPKYHLLAHTSLSLCHIQNSFRTHDLTISDTETNPEDWKDVYGVLSGSDLKCYQQQDNTDSLETPLFTIPINKDTRVRATERDPALHTHSITISNQCGVETAYTILTYASEDTHNWMEAFWQHFYDMSQWKQCCNELMKIEEPSPKKMVAVTKQGSLYHEMVTQSSTQSRNHLSPLNRPVSSEIRSLLSTYYNDR</sequence>
<feature type="region of interest" description="Disordered" evidence="2">
    <location>
        <begin position="1080"/>
        <end position="1212"/>
    </location>
</feature>
<name>A0A498LLB0_LABRO</name>
<keyword evidence="1" id="KW-0175">Coiled coil</keyword>
<feature type="region of interest" description="Disordered" evidence="2">
    <location>
        <begin position="1605"/>
        <end position="1626"/>
    </location>
</feature>
<dbReference type="SUPFAM" id="SSF46585">
    <property type="entry name" value="HR1 repeat"/>
    <property type="match status" value="1"/>
</dbReference>
<feature type="compositionally biased region" description="Low complexity" evidence="2">
    <location>
        <begin position="90"/>
        <end position="105"/>
    </location>
</feature>
<evidence type="ECO:0000256" key="2">
    <source>
        <dbReference type="SAM" id="MobiDB-lite"/>
    </source>
</evidence>
<feature type="compositionally biased region" description="Basic residues" evidence="2">
    <location>
        <begin position="782"/>
        <end position="804"/>
    </location>
</feature>
<dbReference type="GO" id="GO:0001156">
    <property type="term" value="F:TFIIIC-class transcription factor complex binding"/>
    <property type="evidence" value="ECO:0007669"/>
    <property type="project" value="TreeGrafter"/>
</dbReference>
<gene>
    <name evidence="4" type="ORF">ROHU_035333</name>
</gene>
<dbReference type="SUPFAM" id="SSF46689">
    <property type="entry name" value="Homeodomain-like"/>
    <property type="match status" value="1"/>
</dbReference>
<feature type="region of interest" description="Disordered" evidence="2">
    <location>
        <begin position="349"/>
        <end position="404"/>
    </location>
</feature>
<feature type="compositionally biased region" description="Basic and acidic residues" evidence="2">
    <location>
        <begin position="1366"/>
        <end position="1385"/>
    </location>
</feature>
<dbReference type="Proteomes" id="UP000290572">
    <property type="component" value="Unassembled WGS sequence"/>
</dbReference>
<dbReference type="InterPro" id="IPR039467">
    <property type="entry name" value="TFIIIB_B''_Myb"/>
</dbReference>
<evidence type="ECO:0000313" key="5">
    <source>
        <dbReference type="Proteomes" id="UP000290572"/>
    </source>
</evidence>
<feature type="compositionally biased region" description="Acidic residues" evidence="2">
    <location>
        <begin position="387"/>
        <end position="404"/>
    </location>
</feature>
<dbReference type="PANTHER" id="PTHR22929:SF0">
    <property type="entry name" value="TRANSCRIPTION FACTOR TFIIIB COMPONENT B'' HOMOLOG"/>
    <property type="match status" value="1"/>
</dbReference>
<dbReference type="PROSITE" id="PS51860">
    <property type="entry name" value="REM_1"/>
    <property type="match status" value="1"/>
</dbReference>
<feature type="compositionally biased region" description="Low complexity" evidence="2">
    <location>
        <begin position="1407"/>
        <end position="1417"/>
    </location>
</feature>
<feature type="compositionally biased region" description="Polar residues" evidence="2">
    <location>
        <begin position="18"/>
        <end position="30"/>
    </location>
</feature>
<dbReference type="InterPro" id="IPR011072">
    <property type="entry name" value="HR1_rho-bd"/>
</dbReference>
<accession>A0A498LLB0</accession>
<dbReference type="STRING" id="84645.A0A498LLB0"/>
<dbReference type="InterPro" id="IPR009057">
    <property type="entry name" value="Homeodomain-like_sf"/>
</dbReference>
<feature type="domain" description="REM-1" evidence="3">
    <location>
        <begin position="1535"/>
        <end position="1609"/>
    </location>
</feature>
<comment type="caution">
    <text evidence="4">The sequence shown here is derived from an EMBL/GenBank/DDBJ whole genome shotgun (WGS) entry which is preliminary data.</text>
</comment>
<feature type="compositionally biased region" description="Polar residues" evidence="2">
    <location>
        <begin position="1101"/>
        <end position="1116"/>
    </location>
</feature>
<dbReference type="SMART" id="SM00742">
    <property type="entry name" value="Hr1"/>
    <property type="match status" value="1"/>
</dbReference>
<feature type="compositionally biased region" description="Low complexity" evidence="2">
    <location>
        <begin position="120"/>
        <end position="152"/>
    </location>
</feature>
<feature type="compositionally biased region" description="Acidic residues" evidence="2">
    <location>
        <begin position="814"/>
        <end position="828"/>
    </location>
</feature>
<keyword evidence="5" id="KW-1185">Reference proteome</keyword>
<dbReference type="InterPro" id="IPR036274">
    <property type="entry name" value="HR1_rpt_sf"/>
</dbReference>
<feature type="region of interest" description="Disordered" evidence="2">
    <location>
        <begin position="1006"/>
        <end position="1062"/>
    </location>
</feature>
<feature type="compositionally biased region" description="Basic residues" evidence="2">
    <location>
        <begin position="556"/>
        <end position="569"/>
    </location>
</feature>
<reference evidence="4 5" key="1">
    <citation type="submission" date="2018-03" db="EMBL/GenBank/DDBJ databases">
        <title>Draft genome sequence of Rohu Carp (Labeo rohita).</title>
        <authorList>
            <person name="Das P."/>
            <person name="Kushwaha B."/>
            <person name="Joshi C.G."/>
            <person name="Kumar D."/>
            <person name="Nagpure N.S."/>
            <person name="Sahoo L."/>
            <person name="Das S.P."/>
            <person name="Bit A."/>
            <person name="Patnaik S."/>
            <person name="Meher P.K."/>
            <person name="Jayasankar P."/>
            <person name="Koringa P.G."/>
            <person name="Patel N.V."/>
            <person name="Hinsu A.T."/>
            <person name="Kumar R."/>
            <person name="Pandey M."/>
            <person name="Agarwal S."/>
            <person name="Srivastava S."/>
            <person name="Singh M."/>
            <person name="Iquebal M.A."/>
            <person name="Jaiswal S."/>
            <person name="Angadi U.B."/>
            <person name="Kumar N."/>
            <person name="Raza M."/>
            <person name="Shah T.M."/>
            <person name="Rai A."/>
            <person name="Jena J.K."/>
        </authorList>
    </citation>
    <scope>NUCLEOTIDE SEQUENCE [LARGE SCALE GENOMIC DNA]</scope>
    <source>
        <strain evidence="4">DASCIFA01</strain>
        <tissue evidence="4">Testis</tissue>
    </source>
</reference>